<dbReference type="InterPro" id="IPR033473">
    <property type="entry name" value="Atos-like_C"/>
</dbReference>
<organism evidence="3 4">
    <name type="scientific">Zingiber officinale</name>
    <name type="common">Ginger</name>
    <name type="synonym">Amomum zingiber</name>
    <dbReference type="NCBI Taxonomy" id="94328"/>
    <lineage>
        <taxon>Eukaryota</taxon>
        <taxon>Viridiplantae</taxon>
        <taxon>Streptophyta</taxon>
        <taxon>Embryophyta</taxon>
        <taxon>Tracheophyta</taxon>
        <taxon>Spermatophyta</taxon>
        <taxon>Magnoliopsida</taxon>
        <taxon>Liliopsida</taxon>
        <taxon>Zingiberales</taxon>
        <taxon>Zingiberaceae</taxon>
        <taxon>Zingiber</taxon>
    </lineage>
</organism>
<accession>A0A8J5HZ13</accession>
<dbReference type="Pfam" id="PF13915">
    <property type="entry name" value="DUF4210"/>
    <property type="match status" value="1"/>
</dbReference>
<feature type="region of interest" description="Disordered" evidence="1">
    <location>
        <begin position="537"/>
        <end position="620"/>
    </location>
</feature>
<name>A0A8J5HZ13_ZINOF</name>
<proteinExistence type="predicted"/>
<protein>
    <recommendedName>
        <fullName evidence="2">Atos-like conserved domain-containing protein</fullName>
    </recommendedName>
</protein>
<dbReference type="PANTHER" id="PTHR13199">
    <property type="entry name" value="GH03947P"/>
    <property type="match status" value="1"/>
</dbReference>
<dbReference type="Proteomes" id="UP000734854">
    <property type="component" value="Unassembled WGS sequence"/>
</dbReference>
<dbReference type="Pfam" id="PF13889">
    <property type="entry name" value="Chromosome_seg"/>
    <property type="match status" value="1"/>
</dbReference>
<evidence type="ECO:0000313" key="3">
    <source>
        <dbReference type="EMBL" id="KAG6539216.1"/>
    </source>
</evidence>
<dbReference type="OrthoDB" id="8625101at2759"/>
<evidence type="ECO:0000259" key="2">
    <source>
        <dbReference type="SMART" id="SM01177"/>
    </source>
</evidence>
<feature type="domain" description="Atos-like conserved" evidence="2">
    <location>
        <begin position="399"/>
        <end position="457"/>
    </location>
</feature>
<dbReference type="PANTHER" id="PTHR13199:SF11">
    <property type="entry name" value="PROTEIN ATOSSA"/>
    <property type="match status" value="1"/>
</dbReference>
<dbReference type="InterPro" id="IPR051506">
    <property type="entry name" value="ATOS_Transcription_Regulators"/>
</dbReference>
<feature type="compositionally biased region" description="Polar residues" evidence="1">
    <location>
        <begin position="556"/>
        <end position="568"/>
    </location>
</feature>
<dbReference type="EMBL" id="JACMSC010000001">
    <property type="protein sequence ID" value="KAG6539216.1"/>
    <property type="molecule type" value="Genomic_DNA"/>
</dbReference>
<keyword evidence="4" id="KW-1185">Reference proteome</keyword>
<comment type="caution">
    <text evidence="3">The sequence shown here is derived from an EMBL/GenBank/DDBJ whole genome shotgun (WGS) entry which is preliminary data.</text>
</comment>
<reference evidence="3 4" key="1">
    <citation type="submission" date="2020-08" db="EMBL/GenBank/DDBJ databases">
        <title>Plant Genome Project.</title>
        <authorList>
            <person name="Zhang R.-G."/>
        </authorList>
    </citation>
    <scope>NUCLEOTIDE SEQUENCE [LARGE SCALE GENOMIC DNA]</scope>
    <source>
        <tissue evidence="3">Rhizome</tissue>
    </source>
</reference>
<sequence length="736" mass="82064">MGLPQVQLEEADEGRRLANAFESTPPHCISFCNCNLDGVHAESTNYDDVGEFSSSPSDIRRKSILEDPEKTNWMFEYKNAIIEAADIQGLKIESNDSNDRLLPNIRHVVQKPAFRVVGFESSQLSSSASGFENVTVDQSHHSSINLNISIYSQGSQPRKRLLSPLSSVLRTQFHGDLLDIDSVDSQACEFIRDYSLLPSQDLKKLNVGVSQLISDCPFSRNSDLPNTSDSSTLRSNLFTDGPVLDKEPFSHSHHIWEVNPSNHRNKLRLSTGALAISPEKVNSTPISLSPLGPRLSERMRIKEVQRHIKKGMESHFFDSKAIQGSNCVNETKIMFLHEEIGSKMHNIFEKPSILHDEMDTFSSVCRDHKSLDDDPQSILVTHCTNHVRGSTVPHFRRSLVGSFEESLLSGRFSSGKVCQAFDGFLAVLNVTGGTFSPKSQKLPFSVTSVDDISLLYYASIDIAGTLSSNKGRGPKLTRSLSNDSGVVKSRLRIPMKGCLQLLLSNPEMTPLHTFLCNYDLSDMPPNTKTFLRQKATLASHGSPNNSAKGIEEQDSKVASTTELKSNDNSQRECYGCRSKDDIDSYDPTANPPEGRKNSQLFPPDDRRGFPNDFSYTINPRTVEDDSSKIDLCPLASKKSVHISSKINDNSAGALRYALHLRFLCPATKKSTRSLNRCKSNPDSVPETQADAMEGRRFYLYNDLRVVFPQRHSDTDEGKLRVEHHFPADPKYFDLSN</sequence>
<evidence type="ECO:0000256" key="1">
    <source>
        <dbReference type="SAM" id="MobiDB-lite"/>
    </source>
</evidence>
<dbReference type="AlphaFoldDB" id="A0A8J5HZ13"/>
<evidence type="ECO:0000313" key="4">
    <source>
        <dbReference type="Proteomes" id="UP000734854"/>
    </source>
</evidence>
<gene>
    <name evidence="3" type="ORF">ZIOFF_004371</name>
</gene>
<dbReference type="InterPro" id="IPR025261">
    <property type="entry name" value="Atos-like_cons_dom"/>
</dbReference>
<dbReference type="SMART" id="SM01177">
    <property type="entry name" value="DUF4210"/>
    <property type="match status" value="1"/>
</dbReference>